<evidence type="ECO:0008006" key="3">
    <source>
        <dbReference type="Google" id="ProtNLM"/>
    </source>
</evidence>
<evidence type="ECO:0000313" key="1">
    <source>
        <dbReference type="EMBL" id="KAL0107728.1"/>
    </source>
</evidence>
<proteinExistence type="predicted"/>
<comment type="caution">
    <text evidence="1">The sequence shown here is derived from an EMBL/GenBank/DDBJ whole genome shotgun (WGS) entry which is preliminary data.</text>
</comment>
<sequence length="102" mass="11800">MLMNVHVPLEAATLSLSKKSYFPEQIATLKWGIMSVKFACKPCRCERLKNLKHHLRNHSCYYYSCQDETKSWTAKSAFANIHACVSQLTLRDLAKDIYLTQM</sequence>
<name>A0AAW2EVD0_9HYME</name>
<dbReference type="EMBL" id="JADYXP020000016">
    <property type="protein sequence ID" value="KAL0107728.1"/>
    <property type="molecule type" value="Genomic_DNA"/>
</dbReference>
<protein>
    <recommendedName>
        <fullName evidence="3">Transposase</fullName>
    </recommendedName>
</protein>
<dbReference type="AlphaFoldDB" id="A0AAW2EVD0"/>
<dbReference type="Proteomes" id="UP001430953">
    <property type="component" value="Unassembled WGS sequence"/>
</dbReference>
<organism evidence="1 2">
    <name type="scientific">Cardiocondyla obscurior</name>
    <dbReference type="NCBI Taxonomy" id="286306"/>
    <lineage>
        <taxon>Eukaryota</taxon>
        <taxon>Metazoa</taxon>
        <taxon>Ecdysozoa</taxon>
        <taxon>Arthropoda</taxon>
        <taxon>Hexapoda</taxon>
        <taxon>Insecta</taxon>
        <taxon>Pterygota</taxon>
        <taxon>Neoptera</taxon>
        <taxon>Endopterygota</taxon>
        <taxon>Hymenoptera</taxon>
        <taxon>Apocrita</taxon>
        <taxon>Aculeata</taxon>
        <taxon>Formicoidea</taxon>
        <taxon>Formicidae</taxon>
        <taxon>Myrmicinae</taxon>
        <taxon>Cardiocondyla</taxon>
    </lineage>
</organism>
<accession>A0AAW2EVD0</accession>
<evidence type="ECO:0000313" key="2">
    <source>
        <dbReference type="Proteomes" id="UP001430953"/>
    </source>
</evidence>
<keyword evidence="2" id="KW-1185">Reference proteome</keyword>
<gene>
    <name evidence="1" type="ORF">PUN28_014780</name>
</gene>
<reference evidence="1 2" key="1">
    <citation type="submission" date="2023-03" db="EMBL/GenBank/DDBJ databases">
        <title>High recombination rates correlate with genetic variation in Cardiocondyla obscurior ants.</title>
        <authorList>
            <person name="Errbii M."/>
        </authorList>
    </citation>
    <scope>NUCLEOTIDE SEQUENCE [LARGE SCALE GENOMIC DNA]</scope>
    <source>
        <strain evidence="1">Alpha-2009</strain>
        <tissue evidence="1">Whole body</tissue>
    </source>
</reference>